<dbReference type="InterPro" id="IPR011991">
    <property type="entry name" value="ArsR-like_HTH"/>
</dbReference>
<dbReference type="SMART" id="SM00418">
    <property type="entry name" value="HTH_ARSR"/>
    <property type="match status" value="1"/>
</dbReference>
<gene>
    <name evidence="5" type="ORF">HQQ74_05585</name>
</gene>
<dbReference type="SMART" id="SM00419">
    <property type="entry name" value="HTH_CRP"/>
    <property type="match status" value="1"/>
</dbReference>
<dbReference type="PANTHER" id="PTHR36216:SF1">
    <property type="entry name" value="HTH ARSR-TYPE DOMAIN-CONTAINING PROTEIN"/>
    <property type="match status" value="1"/>
</dbReference>
<protein>
    <submittedName>
        <fullName evidence="5">Winged helix-turn-helix transcriptional regulator</fullName>
    </submittedName>
</protein>
<dbReference type="AlphaFoldDB" id="A0A8T7H595"/>
<dbReference type="InterPro" id="IPR012318">
    <property type="entry name" value="HTH_CRP"/>
</dbReference>
<dbReference type="InterPro" id="IPR036390">
    <property type="entry name" value="WH_DNA-bd_sf"/>
</dbReference>
<feature type="domain" description="HTH crp-type" evidence="4">
    <location>
        <begin position="221"/>
        <end position="270"/>
    </location>
</feature>
<feature type="region of interest" description="Disordered" evidence="1">
    <location>
        <begin position="281"/>
        <end position="309"/>
    </location>
</feature>
<dbReference type="CDD" id="cd00090">
    <property type="entry name" value="HTH_ARSR"/>
    <property type="match status" value="1"/>
</dbReference>
<feature type="transmembrane region" description="Helical" evidence="2">
    <location>
        <begin position="98"/>
        <end position="123"/>
    </location>
</feature>
<dbReference type="Gene3D" id="1.10.10.10">
    <property type="entry name" value="Winged helix-like DNA-binding domain superfamily/Winged helix DNA-binding domain"/>
    <property type="match status" value="2"/>
</dbReference>
<dbReference type="GO" id="GO:0003677">
    <property type="term" value="F:DNA binding"/>
    <property type="evidence" value="ECO:0007669"/>
    <property type="project" value="InterPro"/>
</dbReference>
<dbReference type="GO" id="GO:0003700">
    <property type="term" value="F:DNA-binding transcription factor activity"/>
    <property type="evidence" value="ECO:0007669"/>
    <property type="project" value="InterPro"/>
</dbReference>
<evidence type="ECO:0000256" key="1">
    <source>
        <dbReference type="SAM" id="MobiDB-lite"/>
    </source>
</evidence>
<dbReference type="OrthoDB" id="28610at2157"/>
<dbReference type="PANTHER" id="PTHR36216">
    <property type="entry name" value="TRANSCRIPTIONAL REGULATOR, TRMB"/>
    <property type="match status" value="1"/>
</dbReference>
<accession>A0A8T7H595</accession>
<comment type="caution">
    <text evidence="5">The sequence shown here is derived from an EMBL/GenBank/DDBJ whole genome shotgun (WGS) entry which is preliminary data.</text>
</comment>
<keyword evidence="2" id="KW-0472">Membrane</keyword>
<evidence type="ECO:0000256" key="2">
    <source>
        <dbReference type="SAM" id="Phobius"/>
    </source>
</evidence>
<organism evidence="5 6">
    <name type="scientific">Methanoculleus bourgensis</name>
    <dbReference type="NCBI Taxonomy" id="83986"/>
    <lineage>
        <taxon>Archaea</taxon>
        <taxon>Methanobacteriati</taxon>
        <taxon>Methanobacteriota</taxon>
        <taxon>Stenosarchaea group</taxon>
        <taxon>Methanomicrobia</taxon>
        <taxon>Methanomicrobiales</taxon>
        <taxon>Methanomicrobiaceae</taxon>
        <taxon>Methanoculleus</taxon>
    </lineage>
</organism>
<dbReference type="Proteomes" id="UP000737555">
    <property type="component" value="Unassembled WGS sequence"/>
</dbReference>
<feature type="transmembrane region" description="Helical" evidence="2">
    <location>
        <begin position="42"/>
        <end position="60"/>
    </location>
</feature>
<proteinExistence type="predicted"/>
<keyword evidence="2" id="KW-1133">Transmembrane helix</keyword>
<evidence type="ECO:0000259" key="4">
    <source>
        <dbReference type="SMART" id="SM00419"/>
    </source>
</evidence>
<evidence type="ECO:0000259" key="3">
    <source>
        <dbReference type="SMART" id="SM00418"/>
    </source>
</evidence>
<dbReference type="InterPro" id="IPR036388">
    <property type="entry name" value="WH-like_DNA-bd_sf"/>
</dbReference>
<dbReference type="InterPro" id="IPR001845">
    <property type="entry name" value="HTH_ArsR_DNA-bd_dom"/>
</dbReference>
<evidence type="ECO:0000313" key="5">
    <source>
        <dbReference type="EMBL" id="NQS78166.1"/>
    </source>
</evidence>
<sequence>MAVRDLRGQGDQHPGLHSTNVLTVEDRNVELLFRRRSSMARWSRICSILIIAVTLAALLLPGTATARYVVEPMTEEYTGEWHDLEEITFWDLPPRVMILYFLLTVLPGLPSMGELFYALSLLLPLGFRRVMRHNVLDDDFRRDLYRQITTNPGAGTTELRDLTGASRGRLRYHLDVLIREGKVAAVDYRNRARHFARNQRYTALEKRIIANLRDETPGAILGHLLRSPGVTRNEIAEDLGLSGPTVSQHMQRFEAEGIVTADRGERPFRYRLSAGARGFLNEHQDLPHPVGHRGTGGYPGARGHEVPSG</sequence>
<feature type="domain" description="HTH arsR-type" evidence="3">
    <location>
        <begin position="207"/>
        <end position="285"/>
    </location>
</feature>
<evidence type="ECO:0000313" key="6">
    <source>
        <dbReference type="Proteomes" id="UP000737555"/>
    </source>
</evidence>
<dbReference type="Pfam" id="PF13412">
    <property type="entry name" value="HTH_24"/>
    <property type="match status" value="1"/>
</dbReference>
<reference evidence="5" key="1">
    <citation type="submission" date="2020-05" db="EMBL/GenBank/DDBJ databases">
        <title>The first insight into the ecology of ammonia-tolerant syntrophic propionate oxidizing bacteria.</title>
        <authorList>
            <person name="Singh A."/>
            <person name="Schnurer A."/>
            <person name="Westerholm M."/>
        </authorList>
    </citation>
    <scope>NUCLEOTIDE SEQUENCE</scope>
    <source>
        <strain evidence="5">MAG54</strain>
    </source>
</reference>
<keyword evidence="2" id="KW-0812">Transmembrane</keyword>
<dbReference type="EMBL" id="JABMJE010000060">
    <property type="protein sequence ID" value="NQS78166.1"/>
    <property type="molecule type" value="Genomic_DNA"/>
</dbReference>
<name>A0A8T7H595_9EURY</name>
<dbReference type="SUPFAM" id="SSF46785">
    <property type="entry name" value="Winged helix' DNA-binding domain"/>
    <property type="match status" value="2"/>
</dbReference>